<dbReference type="Proteomes" id="UP001303473">
    <property type="component" value="Unassembled WGS sequence"/>
</dbReference>
<gene>
    <name evidence="2" type="ORF">QBC46DRAFT_336073</name>
</gene>
<keyword evidence="1" id="KW-0812">Transmembrane</keyword>
<organism evidence="2 3">
    <name type="scientific">Diplogelasinospora grovesii</name>
    <dbReference type="NCBI Taxonomy" id="303347"/>
    <lineage>
        <taxon>Eukaryota</taxon>
        <taxon>Fungi</taxon>
        <taxon>Dikarya</taxon>
        <taxon>Ascomycota</taxon>
        <taxon>Pezizomycotina</taxon>
        <taxon>Sordariomycetes</taxon>
        <taxon>Sordariomycetidae</taxon>
        <taxon>Sordariales</taxon>
        <taxon>Diplogelasinosporaceae</taxon>
        <taxon>Diplogelasinospora</taxon>
    </lineage>
</organism>
<accession>A0AAN6S9Y5</accession>
<dbReference type="AlphaFoldDB" id="A0AAN6S9Y5"/>
<feature type="transmembrane region" description="Helical" evidence="1">
    <location>
        <begin position="6"/>
        <end position="30"/>
    </location>
</feature>
<evidence type="ECO:0000313" key="2">
    <source>
        <dbReference type="EMBL" id="KAK3945905.1"/>
    </source>
</evidence>
<dbReference type="EMBL" id="MU853753">
    <property type="protein sequence ID" value="KAK3945905.1"/>
    <property type="molecule type" value="Genomic_DNA"/>
</dbReference>
<comment type="caution">
    <text evidence="2">The sequence shown here is derived from an EMBL/GenBank/DDBJ whole genome shotgun (WGS) entry which is preliminary data.</text>
</comment>
<keyword evidence="3" id="KW-1185">Reference proteome</keyword>
<evidence type="ECO:0000256" key="1">
    <source>
        <dbReference type="SAM" id="Phobius"/>
    </source>
</evidence>
<name>A0AAN6S9Y5_9PEZI</name>
<proteinExistence type="predicted"/>
<evidence type="ECO:0000313" key="3">
    <source>
        <dbReference type="Proteomes" id="UP001303473"/>
    </source>
</evidence>
<sequence length="551" mass="62434">MAGEFPGWAWAFTVALQAFIYLPVAGLFYLEHYVRDDPRPSGPKPKDSLTIPILQEADLPSTKTKRLVRALLHQLKRLILFLSFVSLFWPSIGPRTAPESKPPAWLLNQQANMQKSLLYQLPDELLLIVWDHADAVTRQVMRNTCGLFLRIAADRDSGRQQPRGPQEGYRWVWPRVLPVSVGKRGRLRVTALLVRDLIQQLCADCRASHESGRGAETVRRFATETMWCSGCRESHSLDFFSAKQRDTVPASQRICIGREGTVLLCAHRALTALSCDEEDDPAPAWSSLICTHRSHRSPRIQAPYIDYVLPECSFRDGSGIFASWTSPAFDLDPAIPVTKQHLRDYLTTTARTHRGRVFDHVLCPHVALDDGRLLLPFEPSQCVCFEDPASSSSSSSSGRQVHASRNHDCGLAKRPWQKCCRCRAAEEPRDRRGYFLPDEVPDSPFTHPLFRTSIHGRHKYACPEPECGAVYSWFRGVSRGSLRVYLRATRRIRDASPTSYEWLVNVDPDSWGAAGDEEFRHLTWCPEPQCGLYRPSRPFSYASKSVRSSIY</sequence>
<keyword evidence="1" id="KW-1133">Transmembrane helix</keyword>
<reference evidence="3" key="1">
    <citation type="journal article" date="2023" name="Mol. Phylogenet. Evol.">
        <title>Genome-scale phylogeny and comparative genomics of the fungal order Sordariales.</title>
        <authorList>
            <person name="Hensen N."/>
            <person name="Bonometti L."/>
            <person name="Westerberg I."/>
            <person name="Brannstrom I.O."/>
            <person name="Guillou S."/>
            <person name="Cros-Aarteil S."/>
            <person name="Calhoun S."/>
            <person name="Haridas S."/>
            <person name="Kuo A."/>
            <person name="Mondo S."/>
            <person name="Pangilinan J."/>
            <person name="Riley R."/>
            <person name="LaButti K."/>
            <person name="Andreopoulos B."/>
            <person name="Lipzen A."/>
            <person name="Chen C."/>
            <person name="Yan M."/>
            <person name="Daum C."/>
            <person name="Ng V."/>
            <person name="Clum A."/>
            <person name="Steindorff A."/>
            <person name="Ohm R.A."/>
            <person name="Martin F."/>
            <person name="Silar P."/>
            <person name="Natvig D.O."/>
            <person name="Lalanne C."/>
            <person name="Gautier V."/>
            <person name="Ament-Velasquez S.L."/>
            <person name="Kruys A."/>
            <person name="Hutchinson M.I."/>
            <person name="Powell A.J."/>
            <person name="Barry K."/>
            <person name="Miller A.N."/>
            <person name="Grigoriev I.V."/>
            <person name="Debuchy R."/>
            <person name="Gladieux P."/>
            <person name="Hiltunen Thoren M."/>
            <person name="Johannesson H."/>
        </authorList>
    </citation>
    <scope>NUCLEOTIDE SEQUENCE [LARGE SCALE GENOMIC DNA]</scope>
    <source>
        <strain evidence="3">CBS 340.73</strain>
    </source>
</reference>
<keyword evidence="1" id="KW-0472">Membrane</keyword>
<protein>
    <recommendedName>
        <fullName evidence="4">F-box domain-containing protein</fullName>
    </recommendedName>
</protein>
<evidence type="ECO:0008006" key="4">
    <source>
        <dbReference type="Google" id="ProtNLM"/>
    </source>
</evidence>